<dbReference type="RefSeq" id="WP_048354834.1">
    <property type="nucleotide sequence ID" value="NZ_CP023481.1"/>
</dbReference>
<keyword evidence="2" id="KW-0830">Ubiquinone</keyword>
<protein>
    <submittedName>
        <fullName evidence="2">3-demethylubiquinone-9 3-methyltransferase</fullName>
    </submittedName>
    <submittedName>
        <fullName evidence="3">VOC family protein</fullName>
    </submittedName>
</protein>
<dbReference type="CDD" id="cd06588">
    <property type="entry name" value="PhnB_like"/>
    <property type="match status" value="1"/>
</dbReference>
<gene>
    <name evidence="2" type="ORF">AB447_217955</name>
    <name evidence="3" type="ORF">P8828_15125</name>
</gene>
<dbReference type="Gene3D" id="3.10.180.10">
    <property type="entry name" value="2,3-Dihydroxybiphenyl 1,2-Dioxygenase, domain 1"/>
    <property type="match status" value="1"/>
</dbReference>
<dbReference type="EMBL" id="LECW02000020">
    <property type="protein sequence ID" value="KRT93678.1"/>
    <property type="molecule type" value="Genomic_DNA"/>
</dbReference>
<dbReference type="GO" id="GO:0008168">
    <property type="term" value="F:methyltransferase activity"/>
    <property type="evidence" value="ECO:0007669"/>
    <property type="project" value="UniProtKB-KW"/>
</dbReference>
<evidence type="ECO:0000313" key="5">
    <source>
        <dbReference type="Proteomes" id="UP001341297"/>
    </source>
</evidence>
<feature type="domain" description="VOC" evidence="1">
    <location>
        <begin position="4"/>
        <end position="138"/>
    </location>
</feature>
<evidence type="ECO:0000313" key="4">
    <source>
        <dbReference type="Proteomes" id="UP000036168"/>
    </source>
</evidence>
<dbReference type="PANTHER" id="PTHR33990:SF1">
    <property type="entry name" value="PROTEIN YJDN"/>
    <property type="match status" value="1"/>
</dbReference>
<keyword evidence="2" id="KW-0489">Methyltransferase</keyword>
<dbReference type="Proteomes" id="UP001341297">
    <property type="component" value="Unassembled WGS sequence"/>
</dbReference>
<dbReference type="InterPro" id="IPR037523">
    <property type="entry name" value="VOC_core"/>
</dbReference>
<reference evidence="2 4" key="1">
    <citation type="journal article" date="2015" name="Int. J. Syst. Evol. Microbiol.">
        <title>Bacillus glycinifermentans sp. nov., isolated from fermented soybean paste.</title>
        <authorList>
            <person name="Kim S.J."/>
            <person name="Dunlap C.A."/>
            <person name="Kwon S.W."/>
            <person name="Rooney A.P."/>
        </authorList>
    </citation>
    <scope>NUCLEOTIDE SEQUENCE [LARGE SCALE GENOMIC DNA]</scope>
    <source>
        <strain evidence="2 4">GO-13</strain>
    </source>
</reference>
<dbReference type="InterPro" id="IPR004360">
    <property type="entry name" value="Glyas_Fos-R_dOase_dom"/>
</dbReference>
<dbReference type="SUPFAM" id="SSF54593">
    <property type="entry name" value="Glyoxalase/Bleomycin resistance protein/Dihydroxybiphenyl dioxygenase"/>
    <property type="match status" value="1"/>
</dbReference>
<accession>A0A0J6E701</accession>
<dbReference type="GO" id="GO:0032259">
    <property type="term" value="P:methylation"/>
    <property type="evidence" value="ECO:0007669"/>
    <property type="project" value="UniProtKB-KW"/>
</dbReference>
<dbReference type="InterPro" id="IPR028973">
    <property type="entry name" value="PhnB-like"/>
</dbReference>
<evidence type="ECO:0000313" key="2">
    <source>
        <dbReference type="EMBL" id="KRT93678.1"/>
    </source>
</evidence>
<organism evidence="2 4">
    <name type="scientific">Bacillus glycinifermentans</name>
    <dbReference type="NCBI Taxonomy" id="1664069"/>
    <lineage>
        <taxon>Bacteria</taxon>
        <taxon>Bacillati</taxon>
        <taxon>Bacillota</taxon>
        <taxon>Bacilli</taxon>
        <taxon>Bacillales</taxon>
        <taxon>Bacillaceae</taxon>
        <taxon>Bacillus</taxon>
    </lineage>
</organism>
<dbReference type="OrthoDB" id="9795306at2"/>
<dbReference type="InterPro" id="IPR029068">
    <property type="entry name" value="Glyas_Bleomycin-R_OHBP_Dase"/>
</dbReference>
<dbReference type="Pfam" id="PF00903">
    <property type="entry name" value="Glyoxalase"/>
    <property type="match status" value="1"/>
</dbReference>
<sequence length="140" mass="15681">MSLQLTPYILMNGEAKKAIEYYREALGAEVIFQQTIGEGPEDEAAKFQEHELDFVAHAVLKIGETTIMIADIIPELPFQNGNQLSICVTASEVSEAKRLYEKLREQGKVVTELEKTYFSPAYGMVIDPFGVTFQIFAART</sequence>
<dbReference type="STRING" id="1664069.BGLY_0680"/>
<name>A0A0J6E701_9BACI</name>
<comment type="caution">
    <text evidence="2">The sequence shown here is derived from an EMBL/GenBank/DDBJ whole genome shotgun (WGS) entry which is preliminary data.</text>
</comment>
<evidence type="ECO:0000259" key="1">
    <source>
        <dbReference type="PROSITE" id="PS51819"/>
    </source>
</evidence>
<dbReference type="PROSITE" id="PS51819">
    <property type="entry name" value="VOC"/>
    <property type="match status" value="1"/>
</dbReference>
<reference evidence="2" key="2">
    <citation type="submission" date="2015-10" db="EMBL/GenBank/DDBJ databases">
        <authorList>
            <person name="Gilbert D.G."/>
        </authorList>
    </citation>
    <scope>NUCLEOTIDE SEQUENCE</scope>
    <source>
        <strain evidence="2">GO-13</strain>
    </source>
</reference>
<accession>A0A0J6F2M6</accession>
<keyword evidence="2" id="KW-0808">Transferase</keyword>
<dbReference type="PANTHER" id="PTHR33990">
    <property type="entry name" value="PROTEIN YJDN-RELATED"/>
    <property type="match status" value="1"/>
</dbReference>
<dbReference type="PATRIC" id="fig|1664069.3.peg.3598"/>
<dbReference type="EMBL" id="JARRTL010000014">
    <property type="protein sequence ID" value="MEC0486138.1"/>
    <property type="molecule type" value="Genomic_DNA"/>
</dbReference>
<dbReference type="AlphaFoldDB" id="A0A0J6E701"/>
<proteinExistence type="predicted"/>
<dbReference type="Proteomes" id="UP000036168">
    <property type="component" value="Unassembled WGS sequence"/>
</dbReference>
<reference evidence="3 5" key="3">
    <citation type="submission" date="2023-03" db="EMBL/GenBank/DDBJ databases">
        <title>Agriculturally important microbes genome sequencing.</title>
        <authorList>
            <person name="Dunlap C."/>
        </authorList>
    </citation>
    <scope>NUCLEOTIDE SEQUENCE [LARGE SCALE GENOMIC DNA]</scope>
    <source>
        <strain evidence="3 5">CBP-3203</strain>
    </source>
</reference>
<keyword evidence="5" id="KW-1185">Reference proteome</keyword>
<evidence type="ECO:0000313" key="3">
    <source>
        <dbReference type="EMBL" id="MEC0486138.1"/>
    </source>
</evidence>